<evidence type="ECO:0000313" key="8">
    <source>
        <dbReference type="Proteomes" id="UP000759443"/>
    </source>
</evidence>
<evidence type="ECO:0000313" key="7">
    <source>
        <dbReference type="EMBL" id="MBP1850322.1"/>
    </source>
</evidence>
<dbReference type="PANTHER" id="PTHR34216">
    <property type="match status" value="1"/>
</dbReference>
<dbReference type="Proteomes" id="UP000759443">
    <property type="component" value="Unassembled WGS sequence"/>
</dbReference>
<dbReference type="Pfam" id="PF01522">
    <property type="entry name" value="Polysacc_deac_1"/>
    <property type="match status" value="1"/>
</dbReference>
<dbReference type="InterPro" id="IPR051398">
    <property type="entry name" value="Polysacch_Deacetylase"/>
</dbReference>
<dbReference type="RefSeq" id="WP_209943940.1">
    <property type="nucleotide sequence ID" value="NZ_JAGGJU010000004.1"/>
</dbReference>
<dbReference type="InterPro" id="IPR002509">
    <property type="entry name" value="NODB_dom"/>
</dbReference>
<organism evidence="7 8">
    <name type="scientific">Rhizobium halophytocola</name>
    <dbReference type="NCBI Taxonomy" id="735519"/>
    <lineage>
        <taxon>Bacteria</taxon>
        <taxon>Pseudomonadati</taxon>
        <taxon>Pseudomonadota</taxon>
        <taxon>Alphaproteobacteria</taxon>
        <taxon>Hyphomicrobiales</taxon>
        <taxon>Rhizobiaceae</taxon>
        <taxon>Rhizobium/Agrobacterium group</taxon>
        <taxon>Rhizobium</taxon>
    </lineage>
</organism>
<evidence type="ECO:0000256" key="3">
    <source>
        <dbReference type="ARBA" id="ARBA00020071"/>
    </source>
</evidence>
<evidence type="ECO:0000259" key="6">
    <source>
        <dbReference type="PROSITE" id="PS51677"/>
    </source>
</evidence>
<evidence type="ECO:0000256" key="1">
    <source>
        <dbReference type="ARBA" id="ARBA00003236"/>
    </source>
</evidence>
<dbReference type="PROSITE" id="PS51677">
    <property type="entry name" value="NODB"/>
    <property type="match status" value="1"/>
</dbReference>
<evidence type="ECO:0000256" key="4">
    <source>
        <dbReference type="ARBA" id="ARBA00022729"/>
    </source>
</evidence>
<keyword evidence="8" id="KW-1185">Reference proteome</keyword>
<comment type="function">
    <text evidence="1">Is involved in generating a small heat-stable compound (Nod), an acylated oligomer of N-acetylglucosamine, that stimulates mitosis in various plant protoplasts.</text>
</comment>
<dbReference type="PANTHER" id="PTHR34216:SF7">
    <property type="entry name" value="POLY-BETA-1,6-N-ACETYL-D-GLUCOSAMINE N-DEACETYLASE"/>
    <property type="match status" value="1"/>
</dbReference>
<protein>
    <recommendedName>
        <fullName evidence="3">Chitooligosaccharide deacetylase</fullName>
    </recommendedName>
    <alternativeName>
        <fullName evidence="5">Nodulation protein B</fullName>
    </alternativeName>
</protein>
<comment type="similarity">
    <text evidence="2">Belongs to the polysaccharide deacetylase family.</text>
</comment>
<accession>A0ABS4DX98</accession>
<reference evidence="7 8" key="1">
    <citation type="submission" date="2021-03" db="EMBL/GenBank/DDBJ databases">
        <title>Genomic Encyclopedia of Type Strains, Phase IV (KMG-IV): sequencing the most valuable type-strain genomes for metagenomic binning, comparative biology and taxonomic classification.</title>
        <authorList>
            <person name="Goeker M."/>
        </authorList>
    </citation>
    <scope>NUCLEOTIDE SEQUENCE [LARGE SCALE GENOMIC DNA]</scope>
    <source>
        <strain evidence="7 8">DSM 21600</strain>
    </source>
</reference>
<keyword evidence="4" id="KW-0732">Signal</keyword>
<feature type="domain" description="NodB homology" evidence="6">
    <location>
        <begin position="95"/>
        <end position="344"/>
    </location>
</feature>
<evidence type="ECO:0000256" key="5">
    <source>
        <dbReference type="ARBA" id="ARBA00032976"/>
    </source>
</evidence>
<proteinExistence type="inferred from homology"/>
<comment type="caution">
    <text evidence="7">The sequence shown here is derived from an EMBL/GenBank/DDBJ whole genome shotgun (WGS) entry which is preliminary data.</text>
</comment>
<sequence length="344" mass="37355">MLKSAIKRGIIASGLEVAHVLQTAGLLRGARGRGVIFTLHHVRPYAHRGTNTIRHLEITPEFLDAAIRRLKADGYRFVRLDEVPDLLGRPDDDRPFAVFTLDDGFIDNAVHAMPVFARHQVPFTIFVCEGFSERTHTLWWETLDLVVNRLDNVTFDCGAGPRQFALTTPSQRVTAALAIGAAITSGREADGVARLDHLARENGIDPLALTAELVMDRKALAELARQPLVTLGAHTVSHRSLARMAPEEAEAEMRHSRAYVSSAFGDRHGMVFAYPYGDERSVSDATIAAADRSGFAAAVTTRPGTMAPGQSLKALPRVSLNGFFQAPRYAAALASGIPFKLIGG</sequence>
<name>A0ABS4DX98_9HYPH</name>
<dbReference type="Gene3D" id="3.20.20.370">
    <property type="entry name" value="Glycoside hydrolase/deacetylase"/>
    <property type="match status" value="1"/>
</dbReference>
<gene>
    <name evidence="7" type="ORF">J2Z17_001756</name>
</gene>
<dbReference type="EMBL" id="JAGGJU010000004">
    <property type="protein sequence ID" value="MBP1850322.1"/>
    <property type="molecule type" value="Genomic_DNA"/>
</dbReference>
<dbReference type="SUPFAM" id="SSF88713">
    <property type="entry name" value="Glycoside hydrolase/deacetylase"/>
    <property type="match status" value="1"/>
</dbReference>
<evidence type="ECO:0000256" key="2">
    <source>
        <dbReference type="ARBA" id="ARBA00010973"/>
    </source>
</evidence>
<dbReference type="InterPro" id="IPR011330">
    <property type="entry name" value="Glyco_hydro/deAcase_b/a-brl"/>
</dbReference>